<dbReference type="Gene3D" id="3.30.470.20">
    <property type="entry name" value="ATP-grasp fold, B domain"/>
    <property type="match status" value="1"/>
</dbReference>
<dbReference type="SUPFAM" id="SSF56059">
    <property type="entry name" value="Glutathione synthetase ATP-binding domain-like"/>
    <property type="match status" value="1"/>
</dbReference>
<dbReference type="InterPro" id="IPR005479">
    <property type="entry name" value="CPAse_ATP-bd"/>
</dbReference>
<dbReference type="InterPro" id="IPR011761">
    <property type="entry name" value="ATP-grasp"/>
</dbReference>
<proteinExistence type="inferred from homology"/>
<dbReference type="SUPFAM" id="SSF52788">
    <property type="entry name" value="Phosphotyrosine protein phosphatases I"/>
    <property type="match status" value="1"/>
</dbReference>
<dbReference type="InterPro" id="IPR017867">
    <property type="entry name" value="Tyr_phospatase_low_mol_wt"/>
</dbReference>
<dbReference type="Pfam" id="PF15632">
    <property type="entry name" value="ATPgrasp_Ter"/>
    <property type="match status" value="1"/>
</dbReference>
<dbReference type="InterPro" id="IPR023485">
    <property type="entry name" value="Ptyr_pPase"/>
</dbReference>
<dbReference type="Pfam" id="PF01451">
    <property type="entry name" value="LMWPc"/>
    <property type="match status" value="1"/>
</dbReference>
<organism evidence="9 10">
    <name type="scientific">marine gamma proteobacterium HTCC2143</name>
    <dbReference type="NCBI Taxonomy" id="247633"/>
    <lineage>
        <taxon>Bacteria</taxon>
        <taxon>Pseudomonadati</taxon>
        <taxon>Pseudomonadota</taxon>
        <taxon>Gammaproteobacteria</taxon>
        <taxon>Cellvibrionales</taxon>
        <taxon>Spongiibacteraceae</taxon>
        <taxon>BD1-7 clade</taxon>
    </lineage>
</organism>
<feature type="active site" description="Nucleophile" evidence="6">
    <location>
        <position position="444"/>
    </location>
</feature>
<keyword evidence="7" id="KW-0067">ATP-binding</keyword>
<dbReference type="Proteomes" id="UP000004931">
    <property type="component" value="Unassembled WGS sequence"/>
</dbReference>
<feature type="active site" description="Proton donor" evidence="6">
    <location>
        <position position="552"/>
    </location>
</feature>
<dbReference type="AlphaFoldDB" id="A0YF49"/>
<evidence type="ECO:0000313" key="10">
    <source>
        <dbReference type="Proteomes" id="UP000004931"/>
    </source>
</evidence>
<evidence type="ECO:0000256" key="7">
    <source>
        <dbReference type="PROSITE-ProRule" id="PRU00409"/>
    </source>
</evidence>
<protein>
    <recommendedName>
        <fullName evidence="2">protein-tyrosine-phosphatase</fullName>
        <ecNumber evidence="2">3.1.3.48</ecNumber>
    </recommendedName>
</protein>
<evidence type="ECO:0000256" key="3">
    <source>
        <dbReference type="ARBA" id="ARBA00022801"/>
    </source>
</evidence>
<dbReference type="eggNOG" id="COG3919">
    <property type="taxonomic scope" value="Bacteria"/>
</dbReference>
<name>A0YF49_9GAMM</name>
<dbReference type="GO" id="GO:0004725">
    <property type="term" value="F:protein tyrosine phosphatase activity"/>
    <property type="evidence" value="ECO:0007669"/>
    <property type="project" value="UniProtKB-EC"/>
</dbReference>
<dbReference type="PANTHER" id="PTHR11717">
    <property type="entry name" value="LOW MOLECULAR WEIGHT PROTEIN TYROSINE PHOSPHATASE"/>
    <property type="match status" value="1"/>
</dbReference>
<evidence type="ECO:0000259" key="8">
    <source>
        <dbReference type="PROSITE" id="PS50975"/>
    </source>
</evidence>
<dbReference type="PRINTS" id="PR00719">
    <property type="entry name" value="LMWPTPASE"/>
</dbReference>
<feature type="active site" evidence="6">
    <location>
        <position position="450"/>
    </location>
</feature>
<keyword evidence="3" id="KW-0378">Hydrolase</keyword>
<dbReference type="GO" id="GO:0046872">
    <property type="term" value="F:metal ion binding"/>
    <property type="evidence" value="ECO:0007669"/>
    <property type="project" value="InterPro"/>
</dbReference>
<evidence type="ECO:0000256" key="4">
    <source>
        <dbReference type="ARBA" id="ARBA00022912"/>
    </source>
</evidence>
<dbReference type="InterPro" id="IPR036196">
    <property type="entry name" value="Ptyr_pPase_sf"/>
</dbReference>
<sequence>MEIENKLMIDRDALSKKHSVLILDGQVEHSISFVQELGKIDTVVHVAATKECLTFKSTYVSKAIMFSAAYDDKEFMAWVRSLDDKYHYDLIVPVTENMLVVFQQLDEGDVLRKKAFLASPDGIAIALDKTTTTLLAKSLSIPVPHSVLLNKLANVAHSDNYPLVLKTSQSFIERDGKTVYSPVCIASNAEERGQFLEKWLPYCPVQQQEYFQGEGWGVEFLYVSGHCVLHFCHQRIHELPLTGGGSSYRRSANAPKAMLDAGKAILDQLNWHGLAMVEFKMNENGEFVLLEINPRSWGSLPLSVKAGVNFPVEMLNIAVGAGLPQQPTYTVDYYARNFSRDIEWLGANILADHRNKLLLTKNRWFSILEWARPFVGKESWDHFDWTDLAVFRSQLVTFTSRLFSALFGRIGDFFDTVHMWLNHQKNKKQLAASGEVITDVLFVCYGNICRSPVAEYAAKQLSADITYSSTGFHDDVLRKTPENIASIATNLELDLSGHRSCRISKEQVLATDIIVVMDQKNFEDVRQHFPEATNKILMLGLFSRPRALTILDPYALNDAAAADALSDVVNGVKGLVSWCSALK</sequence>
<comment type="catalytic activity">
    <reaction evidence="5">
        <text>O-phospho-L-tyrosyl-[protein] + H2O = L-tyrosyl-[protein] + phosphate</text>
        <dbReference type="Rhea" id="RHEA:10684"/>
        <dbReference type="Rhea" id="RHEA-COMP:10136"/>
        <dbReference type="Rhea" id="RHEA-COMP:20101"/>
        <dbReference type="ChEBI" id="CHEBI:15377"/>
        <dbReference type="ChEBI" id="CHEBI:43474"/>
        <dbReference type="ChEBI" id="CHEBI:46858"/>
        <dbReference type="ChEBI" id="CHEBI:61978"/>
        <dbReference type="EC" id="3.1.3.48"/>
    </reaction>
</comment>
<dbReference type="GO" id="GO:0005524">
    <property type="term" value="F:ATP binding"/>
    <property type="evidence" value="ECO:0007669"/>
    <property type="project" value="UniProtKB-UniRule"/>
</dbReference>
<evidence type="ECO:0000256" key="2">
    <source>
        <dbReference type="ARBA" id="ARBA00013064"/>
    </source>
</evidence>
<reference evidence="9 10" key="1">
    <citation type="journal article" date="2010" name="J. Bacteriol.">
        <title>Genome sequence of the oligotrophic marine Gammaproteobacterium HTCC2143, isolated from the Oregon Coast.</title>
        <authorList>
            <person name="Oh H.M."/>
            <person name="Kang I."/>
            <person name="Ferriera S."/>
            <person name="Giovannoni S.J."/>
            <person name="Cho J.C."/>
        </authorList>
    </citation>
    <scope>NUCLEOTIDE SEQUENCE [LARGE SCALE GENOMIC DNA]</scope>
    <source>
        <strain evidence="9 10">HTCC2143</strain>
    </source>
</reference>
<comment type="similarity">
    <text evidence="1">Belongs to the low molecular weight phosphotyrosine protein phosphatase family.</text>
</comment>
<dbReference type="EMBL" id="AAVT01000007">
    <property type="protein sequence ID" value="EAW30644.1"/>
    <property type="molecule type" value="Genomic_DNA"/>
</dbReference>
<dbReference type="Gene3D" id="3.40.50.2300">
    <property type="match status" value="1"/>
</dbReference>
<dbReference type="eggNOG" id="COG0394">
    <property type="taxonomic scope" value="Bacteria"/>
</dbReference>
<dbReference type="PANTHER" id="PTHR11717:SF31">
    <property type="entry name" value="LOW MOLECULAR WEIGHT PROTEIN-TYROSINE-PHOSPHATASE ETP-RELATED"/>
    <property type="match status" value="1"/>
</dbReference>
<feature type="domain" description="ATP-grasp" evidence="8">
    <location>
        <begin position="133"/>
        <end position="319"/>
    </location>
</feature>
<dbReference type="STRING" id="247633.GP2143_00857"/>
<dbReference type="OrthoDB" id="5372487at2"/>
<keyword evidence="10" id="KW-1185">Reference proteome</keyword>
<comment type="caution">
    <text evidence="9">The sequence shown here is derived from an EMBL/GenBank/DDBJ whole genome shotgun (WGS) entry which is preliminary data.</text>
</comment>
<evidence type="ECO:0000256" key="1">
    <source>
        <dbReference type="ARBA" id="ARBA00011063"/>
    </source>
</evidence>
<gene>
    <name evidence="9" type="ORF">GP2143_00857</name>
</gene>
<dbReference type="SMART" id="SM00226">
    <property type="entry name" value="LMWPc"/>
    <property type="match status" value="1"/>
</dbReference>
<keyword evidence="7" id="KW-0547">Nucleotide-binding</keyword>
<keyword evidence="4" id="KW-0904">Protein phosphatase</keyword>
<evidence type="ECO:0000256" key="6">
    <source>
        <dbReference type="PIRSR" id="PIRSR617867-1"/>
    </source>
</evidence>
<dbReference type="InterPro" id="IPR050438">
    <property type="entry name" value="LMW_PTPase"/>
</dbReference>
<dbReference type="PROSITE" id="PS00867">
    <property type="entry name" value="CPSASE_2"/>
    <property type="match status" value="1"/>
</dbReference>
<evidence type="ECO:0000256" key="5">
    <source>
        <dbReference type="ARBA" id="ARBA00051722"/>
    </source>
</evidence>
<dbReference type="PROSITE" id="PS50975">
    <property type="entry name" value="ATP_GRASP"/>
    <property type="match status" value="1"/>
</dbReference>
<accession>A0YF49</accession>
<evidence type="ECO:0000313" key="9">
    <source>
        <dbReference type="EMBL" id="EAW30644.1"/>
    </source>
</evidence>
<dbReference type="EC" id="3.1.3.48" evidence="2"/>